<evidence type="ECO:0000256" key="3">
    <source>
        <dbReference type="ARBA" id="ARBA00023002"/>
    </source>
</evidence>
<evidence type="ECO:0000313" key="12">
    <source>
        <dbReference type="Proteomes" id="UP000773614"/>
    </source>
</evidence>
<evidence type="ECO:0000313" key="11">
    <source>
        <dbReference type="EMBL" id="MYZ46309.1"/>
    </source>
</evidence>
<dbReference type="GO" id="GO:0005507">
    <property type="term" value="F:copper ion binding"/>
    <property type="evidence" value="ECO:0007669"/>
    <property type="project" value="InterPro"/>
</dbReference>
<feature type="domain" description="Plastocyanin-like" evidence="10">
    <location>
        <begin position="65"/>
        <end position="170"/>
    </location>
</feature>
<dbReference type="InterPro" id="IPR045087">
    <property type="entry name" value="Cu-oxidase_fam"/>
</dbReference>
<keyword evidence="12" id="KW-1185">Reference proteome</keyword>
<evidence type="ECO:0000259" key="9">
    <source>
        <dbReference type="Pfam" id="PF07731"/>
    </source>
</evidence>
<dbReference type="Gene3D" id="2.60.40.420">
    <property type="entry name" value="Cupredoxins - blue copper proteins"/>
    <property type="match status" value="3"/>
</dbReference>
<dbReference type="InterPro" id="IPR006311">
    <property type="entry name" value="TAT_signal"/>
</dbReference>
<dbReference type="EC" id="1.16.3.4" evidence="4"/>
<comment type="caution">
    <text evidence="11">The sequence shown here is derived from an EMBL/GenBank/DDBJ whole genome shotgun (WGS) entry which is preliminary data.</text>
</comment>
<evidence type="ECO:0000256" key="2">
    <source>
        <dbReference type="ARBA" id="ARBA00022723"/>
    </source>
</evidence>
<dbReference type="PROSITE" id="PS00080">
    <property type="entry name" value="MULTICOPPER_OXIDASE2"/>
    <property type="match status" value="1"/>
</dbReference>
<evidence type="ECO:0000256" key="8">
    <source>
        <dbReference type="ARBA" id="ARBA00048092"/>
    </source>
</evidence>
<gene>
    <name evidence="11" type="ORF">E4O86_01040</name>
</gene>
<dbReference type="EMBL" id="SPKJ01000002">
    <property type="protein sequence ID" value="MYZ46309.1"/>
    <property type="molecule type" value="Genomic_DNA"/>
</dbReference>
<dbReference type="InterPro" id="IPR011707">
    <property type="entry name" value="Cu-oxidase-like_N"/>
</dbReference>
<reference evidence="11" key="1">
    <citation type="submission" date="2019-03" db="EMBL/GenBank/DDBJ databases">
        <title>Afifella sp. nov., isolated from activated sludge.</title>
        <authorList>
            <person name="Li Q."/>
            <person name="Liu Y."/>
        </authorList>
    </citation>
    <scope>NUCLEOTIDE SEQUENCE</scope>
    <source>
        <strain evidence="11">L72</strain>
    </source>
</reference>
<evidence type="ECO:0000259" key="10">
    <source>
        <dbReference type="Pfam" id="PF07732"/>
    </source>
</evidence>
<dbReference type="InterPro" id="IPR002355">
    <property type="entry name" value="Cu_oxidase_Cu_BS"/>
</dbReference>
<dbReference type="AlphaFoldDB" id="A0A964WRV4"/>
<keyword evidence="3" id="KW-0560">Oxidoreductase</keyword>
<dbReference type="CDD" id="cd13867">
    <property type="entry name" value="CuRO_2_CueO_FtsP"/>
    <property type="match status" value="1"/>
</dbReference>
<evidence type="ECO:0000256" key="5">
    <source>
        <dbReference type="ARBA" id="ARBA00041027"/>
    </source>
</evidence>
<dbReference type="Proteomes" id="UP000773614">
    <property type="component" value="Unassembled WGS sequence"/>
</dbReference>
<protein>
    <recommendedName>
        <fullName evidence="5">Multicopper oxidase CueO</fullName>
        <ecNumber evidence="4">1.16.3.4</ecNumber>
    </recommendedName>
    <alternativeName>
        <fullName evidence="6">Copper efflux oxidase</fullName>
    </alternativeName>
    <alternativeName>
        <fullName evidence="7">Cuprous oxidase</fullName>
    </alternativeName>
</protein>
<dbReference type="CDD" id="cd13890">
    <property type="entry name" value="CuRO_3_CueO_FtsP"/>
    <property type="match status" value="1"/>
</dbReference>
<dbReference type="PANTHER" id="PTHR48267:SF1">
    <property type="entry name" value="BILIRUBIN OXIDASE"/>
    <property type="match status" value="1"/>
</dbReference>
<dbReference type="RefSeq" id="WP_161138653.1">
    <property type="nucleotide sequence ID" value="NZ_SPKJ01000002.1"/>
</dbReference>
<sequence>MLTRRTFIAATAGLGAAALGGRALLRAAKAAEPQPLRIPELIDARSQGQSIALRVQRGRTAFFPDRPTPTLGYNGSYLGPTLRLHRGDEVEVAVTNALAEDTTVHWHGLLIPGHLDGGPHQPIRPGATWRPVLPVRQPAATLLYHSHVHGRTAEQVYSGLAGLLLIADDEERALGLPSEYGVDDLPLVLQDRAFTTEGELVYPGGPMAMMHGARGGAILVNGTPNPVARVPARLVRLRLANAANARIFELSFDDSRVFHRVASDAGLLEGPVAQRALLLAPGERAEILVDFSDGRPVAMLTRPDRNGPMMGMGMMARFGDDGGGAAPVLRFAPAGRGAVAVTVPERLVARERLDPAQAVRRRRLVLTMGMGGMGMGEMMGGRMGTMMGPGMMGRGMGMSGMMRLGIDGRPFAMERIDQRVRLGDVEIWEVAGEMMAHPFHIHGVHFEVLGGGADQGAKDTLLVREPVELLVRFTQPAPEAPFMYHCHILEHEDNGMMGQFVVV</sequence>
<dbReference type="InterPro" id="IPR008972">
    <property type="entry name" value="Cupredoxin"/>
</dbReference>
<organism evidence="11 12">
    <name type="scientific">Propylenella binzhouense</name>
    <dbReference type="NCBI Taxonomy" id="2555902"/>
    <lineage>
        <taxon>Bacteria</taxon>
        <taxon>Pseudomonadati</taxon>
        <taxon>Pseudomonadota</taxon>
        <taxon>Alphaproteobacteria</taxon>
        <taxon>Hyphomicrobiales</taxon>
        <taxon>Propylenellaceae</taxon>
        <taxon>Propylenella</taxon>
    </lineage>
</organism>
<dbReference type="Pfam" id="PF07732">
    <property type="entry name" value="Cu-oxidase_3"/>
    <property type="match status" value="1"/>
</dbReference>
<name>A0A964WRV4_9HYPH</name>
<comment type="subunit">
    <text evidence="1">Monomer.</text>
</comment>
<evidence type="ECO:0000256" key="1">
    <source>
        <dbReference type="ARBA" id="ARBA00011245"/>
    </source>
</evidence>
<dbReference type="SUPFAM" id="SSF49503">
    <property type="entry name" value="Cupredoxins"/>
    <property type="match status" value="3"/>
</dbReference>
<comment type="catalytic activity">
    <reaction evidence="8">
        <text>4 Cu(+) + O2 + 4 H(+) = 4 Cu(2+) + 2 H2O</text>
        <dbReference type="Rhea" id="RHEA:30083"/>
        <dbReference type="ChEBI" id="CHEBI:15377"/>
        <dbReference type="ChEBI" id="CHEBI:15378"/>
        <dbReference type="ChEBI" id="CHEBI:15379"/>
        <dbReference type="ChEBI" id="CHEBI:29036"/>
        <dbReference type="ChEBI" id="CHEBI:49552"/>
        <dbReference type="EC" id="1.16.3.4"/>
    </reaction>
    <physiologicalReaction direction="left-to-right" evidence="8">
        <dbReference type="Rhea" id="RHEA:30084"/>
    </physiologicalReaction>
</comment>
<evidence type="ECO:0000256" key="6">
    <source>
        <dbReference type="ARBA" id="ARBA00042896"/>
    </source>
</evidence>
<dbReference type="CDD" id="cd04232">
    <property type="entry name" value="CuRO_1_CueO_FtsP"/>
    <property type="match status" value="1"/>
</dbReference>
<feature type="domain" description="Plastocyanin-like" evidence="9">
    <location>
        <begin position="407"/>
        <end position="502"/>
    </location>
</feature>
<dbReference type="Pfam" id="PF07731">
    <property type="entry name" value="Cu-oxidase_2"/>
    <property type="match status" value="1"/>
</dbReference>
<evidence type="ECO:0000256" key="4">
    <source>
        <dbReference type="ARBA" id="ARBA00038978"/>
    </source>
</evidence>
<dbReference type="GO" id="GO:0016491">
    <property type="term" value="F:oxidoreductase activity"/>
    <property type="evidence" value="ECO:0007669"/>
    <property type="project" value="UniProtKB-KW"/>
</dbReference>
<dbReference type="OrthoDB" id="9757546at2"/>
<keyword evidence="2" id="KW-0479">Metal-binding</keyword>
<dbReference type="PANTHER" id="PTHR48267">
    <property type="entry name" value="CUPREDOXIN SUPERFAMILY PROTEIN"/>
    <property type="match status" value="1"/>
</dbReference>
<dbReference type="PROSITE" id="PS51318">
    <property type="entry name" value="TAT"/>
    <property type="match status" value="1"/>
</dbReference>
<proteinExistence type="predicted"/>
<accession>A0A964WRV4</accession>
<evidence type="ECO:0000256" key="7">
    <source>
        <dbReference type="ARBA" id="ARBA00043090"/>
    </source>
</evidence>
<dbReference type="InterPro" id="IPR011706">
    <property type="entry name" value="Cu-oxidase_C"/>
</dbReference>